<dbReference type="Pfam" id="PF00005">
    <property type="entry name" value="ABC_tran"/>
    <property type="match status" value="1"/>
</dbReference>
<feature type="domain" description="ABC transmembrane type-1" evidence="9">
    <location>
        <begin position="29"/>
        <end position="314"/>
    </location>
</feature>
<evidence type="ECO:0000259" key="8">
    <source>
        <dbReference type="PROSITE" id="PS50893"/>
    </source>
</evidence>
<evidence type="ECO:0000256" key="5">
    <source>
        <dbReference type="ARBA" id="ARBA00022989"/>
    </source>
</evidence>
<gene>
    <name evidence="10" type="ORF">O4U47_18285</name>
</gene>
<keyword evidence="11" id="KW-1185">Reference proteome</keyword>
<dbReference type="Pfam" id="PF00664">
    <property type="entry name" value="ABC_membrane"/>
    <property type="match status" value="1"/>
</dbReference>
<organism evidence="10 11">
    <name type="scientific">Nocardiopsis suaedae</name>
    <dbReference type="NCBI Taxonomy" id="3018444"/>
    <lineage>
        <taxon>Bacteria</taxon>
        <taxon>Bacillati</taxon>
        <taxon>Actinomycetota</taxon>
        <taxon>Actinomycetes</taxon>
        <taxon>Streptosporangiales</taxon>
        <taxon>Nocardiopsidaceae</taxon>
        <taxon>Nocardiopsis</taxon>
    </lineage>
</organism>
<dbReference type="InterPro" id="IPR003593">
    <property type="entry name" value="AAA+_ATPase"/>
</dbReference>
<accession>A0ABT4TQ28</accession>
<feature type="transmembrane region" description="Helical" evidence="7">
    <location>
        <begin position="28"/>
        <end position="50"/>
    </location>
</feature>
<dbReference type="Proteomes" id="UP001165685">
    <property type="component" value="Unassembled WGS sequence"/>
</dbReference>
<evidence type="ECO:0000256" key="6">
    <source>
        <dbReference type="ARBA" id="ARBA00023136"/>
    </source>
</evidence>
<evidence type="ECO:0000256" key="3">
    <source>
        <dbReference type="ARBA" id="ARBA00022741"/>
    </source>
</evidence>
<dbReference type="InterPro" id="IPR003439">
    <property type="entry name" value="ABC_transporter-like_ATP-bd"/>
</dbReference>
<dbReference type="PROSITE" id="PS50893">
    <property type="entry name" value="ABC_TRANSPORTER_2"/>
    <property type="match status" value="1"/>
</dbReference>
<comment type="subcellular location">
    <subcellularLocation>
        <location evidence="1">Cell membrane</location>
        <topology evidence="1">Multi-pass membrane protein</topology>
    </subcellularLocation>
</comment>
<evidence type="ECO:0000259" key="9">
    <source>
        <dbReference type="PROSITE" id="PS50929"/>
    </source>
</evidence>
<evidence type="ECO:0000256" key="7">
    <source>
        <dbReference type="SAM" id="Phobius"/>
    </source>
</evidence>
<keyword evidence="3" id="KW-0547">Nucleotide-binding</keyword>
<dbReference type="PANTHER" id="PTHR43394:SF1">
    <property type="entry name" value="ATP-BINDING CASSETTE SUB-FAMILY B MEMBER 10, MITOCHONDRIAL"/>
    <property type="match status" value="1"/>
</dbReference>
<feature type="transmembrane region" description="Helical" evidence="7">
    <location>
        <begin position="70"/>
        <end position="90"/>
    </location>
</feature>
<dbReference type="PANTHER" id="PTHR43394">
    <property type="entry name" value="ATP-DEPENDENT PERMEASE MDL1, MITOCHONDRIAL"/>
    <property type="match status" value="1"/>
</dbReference>
<evidence type="ECO:0000256" key="4">
    <source>
        <dbReference type="ARBA" id="ARBA00022840"/>
    </source>
</evidence>
<dbReference type="EMBL" id="JAQFWP010000035">
    <property type="protein sequence ID" value="MDA2806466.1"/>
    <property type="molecule type" value="Genomic_DNA"/>
</dbReference>
<keyword evidence="5 7" id="KW-1133">Transmembrane helix</keyword>
<feature type="transmembrane region" description="Helical" evidence="7">
    <location>
        <begin position="146"/>
        <end position="164"/>
    </location>
</feature>
<dbReference type="SMART" id="SM00382">
    <property type="entry name" value="AAA"/>
    <property type="match status" value="1"/>
</dbReference>
<evidence type="ECO:0000256" key="1">
    <source>
        <dbReference type="ARBA" id="ARBA00004651"/>
    </source>
</evidence>
<evidence type="ECO:0000313" key="11">
    <source>
        <dbReference type="Proteomes" id="UP001165685"/>
    </source>
</evidence>
<dbReference type="InterPro" id="IPR011527">
    <property type="entry name" value="ABC1_TM_dom"/>
</dbReference>
<dbReference type="InterPro" id="IPR036640">
    <property type="entry name" value="ABC1_TM_sf"/>
</dbReference>
<keyword evidence="2 7" id="KW-0812">Transmembrane</keyword>
<evidence type="ECO:0000256" key="2">
    <source>
        <dbReference type="ARBA" id="ARBA00022692"/>
    </source>
</evidence>
<dbReference type="Gene3D" id="1.20.1560.10">
    <property type="entry name" value="ABC transporter type 1, transmembrane domain"/>
    <property type="match status" value="1"/>
</dbReference>
<dbReference type="PROSITE" id="PS50929">
    <property type="entry name" value="ABC_TM1F"/>
    <property type="match status" value="1"/>
</dbReference>
<keyword evidence="4 10" id="KW-0067">ATP-binding</keyword>
<feature type="transmembrane region" description="Helical" evidence="7">
    <location>
        <begin position="254"/>
        <end position="277"/>
    </location>
</feature>
<feature type="transmembrane region" description="Helical" evidence="7">
    <location>
        <begin position="170"/>
        <end position="190"/>
    </location>
</feature>
<feature type="domain" description="ABC transporter" evidence="8">
    <location>
        <begin position="344"/>
        <end position="577"/>
    </location>
</feature>
<reference evidence="10" key="1">
    <citation type="submission" date="2023-01" db="EMBL/GenBank/DDBJ databases">
        <title>Draft genome sequence of Nocardiopsis sp. LSu2-4 isolated from halophytes.</title>
        <authorList>
            <person name="Duangmal K."/>
            <person name="Chantavorakit T."/>
        </authorList>
    </citation>
    <scope>NUCLEOTIDE SEQUENCE</scope>
    <source>
        <strain evidence="10">LSu2-4</strain>
    </source>
</reference>
<name>A0ABT4TQ28_9ACTN</name>
<dbReference type="SUPFAM" id="SSF90123">
    <property type="entry name" value="ABC transporter transmembrane region"/>
    <property type="match status" value="1"/>
</dbReference>
<protein>
    <submittedName>
        <fullName evidence="10">ABC transporter ATP-binding protein</fullName>
    </submittedName>
</protein>
<evidence type="ECO:0000313" key="10">
    <source>
        <dbReference type="EMBL" id="MDA2806466.1"/>
    </source>
</evidence>
<comment type="caution">
    <text evidence="10">The sequence shown here is derived from an EMBL/GenBank/DDBJ whole genome shotgun (WGS) entry which is preliminary data.</text>
</comment>
<dbReference type="SUPFAM" id="SSF52540">
    <property type="entry name" value="P-loop containing nucleoside triphosphate hydrolases"/>
    <property type="match status" value="1"/>
</dbReference>
<proteinExistence type="predicted"/>
<dbReference type="Gene3D" id="3.40.50.300">
    <property type="entry name" value="P-loop containing nucleotide triphosphate hydrolases"/>
    <property type="match status" value="1"/>
</dbReference>
<dbReference type="InterPro" id="IPR027417">
    <property type="entry name" value="P-loop_NTPase"/>
</dbReference>
<dbReference type="RefSeq" id="WP_270679106.1">
    <property type="nucleotide sequence ID" value="NZ_JAQFWP010000035.1"/>
</dbReference>
<sequence>MTAPLPVASRAEVRRAVLREVRADRGMFAALLTLNALAAVAGLLPSWLLGSIVDTVAAAPGPGALAEVDRLAMMIVLAVLAQILLTRRALSLGHRFGERIALRFRERFMRRLLDLPPPVADQAPVGDLTARGTADIARVSTVLRTALPELFVAASQGLLLVVAVLVLDPFLGACALGALVVLAAALRWYLKRARGAYLAEGAANSGLAEVLTGTAAGARTVEALSLQEERLRAADAAIAEAHRTRLGTLRLRTVLLPAIDISSLLPLVGVLLVGGAFHLSGQATLGTVVTAAMLLRQLSGPIEAAMLWVEQLQASGASFARAEGLGAVPPGPPPAAREPADDRIRMDGVRYAYGGRDDVLTGVSLDIEPGERIAVVGASGAGKSTLGRLLAGLDGPRTGTVTVGGVPIAELPPERLRRQVVLIVQEQHVFRDTLRDNLLIAAPDADDARLADALEAVGASWASALPDGLDTVLGGDRNPLSGAEAQQLALARVVLADPHTIVLDEATALLDPATARATERSLAELLEGRTVVAIAHRLQTARDADRIAVMEQGRIVELGPHGDLVSRGGPYAALWSAWSGGPGAGSDPDG</sequence>
<dbReference type="InterPro" id="IPR039421">
    <property type="entry name" value="Type_1_exporter"/>
</dbReference>
<dbReference type="GO" id="GO:0005524">
    <property type="term" value="F:ATP binding"/>
    <property type="evidence" value="ECO:0007669"/>
    <property type="project" value="UniProtKB-KW"/>
</dbReference>
<keyword evidence="6 7" id="KW-0472">Membrane</keyword>